<dbReference type="Proteomes" id="UP000001422">
    <property type="component" value="Chromosome"/>
</dbReference>
<keyword evidence="2" id="KW-1185">Reference proteome</keyword>
<gene>
    <name evidence="1" type="ordered locus">SYNW2476</name>
</gene>
<organism evidence="1 2">
    <name type="scientific">Parasynechococcus marenigrum (strain WH8102)</name>
    <dbReference type="NCBI Taxonomy" id="84588"/>
    <lineage>
        <taxon>Bacteria</taxon>
        <taxon>Bacillati</taxon>
        <taxon>Cyanobacteriota</taxon>
        <taxon>Cyanophyceae</taxon>
        <taxon>Synechococcales</taxon>
        <taxon>Prochlorococcaceae</taxon>
        <taxon>Parasynechococcus</taxon>
        <taxon>Parasynechococcus marenigrum</taxon>
    </lineage>
</organism>
<dbReference type="RefSeq" id="WP_011129329.1">
    <property type="nucleotide sequence ID" value="NC_005070.1"/>
</dbReference>
<dbReference type="Gene3D" id="3.40.50.1400">
    <property type="match status" value="1"/>
</dbReference>
<dbReference type="eggNOG" id="COG2138">
    <property type="taxonomic scope" value="Bacteria"/>
</dbReference>
<dbReference type="KEGG" id="syw:SYNW2476"/>
<dbReference type="AlphaFoldDB" id="Q7U3F6"/>
<name>Q7U3F6_PARMW</name>
<dbReference type="SUPFAM" id="SSF53800">
    <property type="entry name" value="Chelatase"/>
    <property type="match status" value="1"/>
</dbReference>
<dbReference type="EMBL" id="BX569695">
    <property type="protein sequence ID" value="CAE08991.1"/>
    <property type="molecule type" value="Genomic_DNA"/>
</dbReference>
<sequence>MTSDSSFFDPWPLLRNDASDRGRQGLHLVVHGRSGGVVPDCLASLPDLLAQRRSAPVQLEVLTAEQPVSALPQPSWIVPLLLLPGAHARTDVPAIRNRLHAAGASVRLLPFLGSWITWWNAVISALPVSERRDAVLVHHPLRPGVADRFLAMLSSRLALPLVAFDAWPKYQQRHPCARPLPLTLAPNLMTEALSEAGGLPPLLEHPPTRQALIDLLVSLP</sequence>
<reference evidence="1 2" key="1">
    <citation type="journal article" date="2003" name="Nature">
        <title>The genome of a motile marine Synechococcus.</title>
        <authorList>
            <person name="Palenik B."/>
            <person name="Brahamsha B."/>
            <person name="Larimer F."/>
            <person name="Land M."/>
            <person name="Hauser L."/>
            <person name="Chain P."/>
            <person name="Lamerdin J."/>
            <person name="Regala W."/>
            <person name="Allen E.A."/>
            <person name="McCarren J."/>
            <person name="Paulsen I."/>
            <person name="Dufresne A."/>
            <person name="Partensky F."/>
            <person name="Webb E."/>
            <person name="Waterbury J."/>
        </authorList>
    </citation>
    <scope>NUCLEOTIDE SEQUENCE [LARGE SCALE GENOMIC DNA]</scope>
    <source>
        <strain evidence="1 2">WH8102</strain>
    </source>
</reference>
<dbReference type="STRING" id="84588.SYNW2476"/>
<proteinExistence type="predicted"/>
<evidence type="ECO:0000313" key="1">
    <source>
        <dbReference type="EMBL" id="CAE08991.1"/>
    </source>
</evidence>
<evidence type="ECO:0000313" key="2">
    <source>
        <dbReference type="Proteomes" id="UP000001422"/>
    </source>
</evidence>
<accession>Q7U3F6</accession>
<dbReference type="HOGENOM" id="CLU_081002_0_0_3"/>
<protein>
    <submittedName>
        <fullName evidence="1">Possible DNA mismatch repair proteins, mutS fa</fullName>
    </submittedName>
</protein>